<name>A0A6J6VH71_9ZZZZ</name>
<evidence type="ECO:0000256" key="7">
    <source>
        <dbReference type="SAM" id="Phobius"/>
    </source>
</evidence>
<feature type="transmembrane region" description="Helical" evidence="7">
    <location>
        <begin position="213"/>
        <end position="235"/>
    </location>
</feature>
<dbReference type="GO" id="GO:0016780">
    <property type="term" value="F:phosphotransferase activity, for other substituted phosphate groups"/>
    <property type="evidence" value="ECO:0007669"/>
    <property type="project" value="InterPro"/>
</dbReference>
<proteinExistence type="predicted"/>
<evidence type="ECO:0000256" key="6">
    <source>
        <dbReference type="ARBA" id="ARBA00023136"/>
    </source>
</evidence>
<dbReference type="Pfam" id="PF00953">
    <property type="entry name" value="Glycos_transf_4"/>
    <property type="match status" value="1"/>
</dbReference>
<dbReference type="EMBL" id="CAEZWM010000088">
    <property type="protein sequence ID" value="CAB4658287.1"/>
    <property type="molecule type" value="Genomic_DNA"/>
</dbReference>
<evidence type="ECO:0000256" key="5">
    <source>
        <dbReference type="ARBA" id="ARBA00022989"/>
    </source>
</evidence>
<dbReference type="EMBL" id="CAFBOR010000162">
    <property type="protein sequence ID" value="CAB4994290.1"/>
    <property type="molecule type" value="Genomic_DNA"/>
</dbReference>
<evidence type="ECO:0000313" key="13">
    <source>
        <dbReference type="EMBL" id="CAB5008682.1"/>
    </source>
</evidence>
<evidence type="ECO:0000256" key="2">
    <source>
        <dbReference type="ARBA" id="ARBA00022475"/>
    </source>
</evidence>
<accession>A0A6J6VH71</accession>
<dbReference type="CDD" id="cd06853">
    <property type="entry name" value="GT_WecA_like"/>
    <property type="match status" value="1"/>
</dbReference>
<keyword evidence="6 7" id="KW-0472">Membrane</keyword>
<evidence type="ECO:0000313" key="12">
    <source>
        <dbReference type="EMBL" id="CAB4994290.1"/>
    </source>
</evidence>
<evidence type="ECO:0000313" key="9">
    <source>
        <dbReference type="EMBL" id="CAB4770669.1"/>
    </source>
</evidence>
<dbReference type="GO" id="GO:0005886">
    <property type="term" value="C:plasma membrane"/>
    <property type="evidence" value="ECO:0007669"/>
    <property type="project" value="UniProtKB-SubCell"/>
</dbReference>
<dbReference type="GO" id="GO:0044038">
    <property type="term" value="P:cell wall macromolecule biosynthetic process"/>
    <property type="evidence" value="ECO:0007669"/>
    <property type="project" value="TreeGrafter"/>
</dbReference>
<keyword evidence="4 7" id="KW-0812">Transmembrane</keyword>
<evidence type="ECO:0000256" key="3">
    <source>
        <dbReference type="ARBA" id="ARBA00022679"/>
    </source>
</evidence>
<keyword evidence="2" id="KW-1003">Cell membrane</keyword>
<evidence type="ECO:0000256" key="4">
    <source>
        <dbReference type="ARBA" id="ARBA00022692"/>
    </source>
</evidence>
<dbReference type="EMBL" id="CAEZZU010000018">
    <property type="protein sequence ID" value="CAB4770669.1"/>
    <property type="molecule type" value="Genomic_DNA"/>
</dbReference>
<feature type="transmembrane region" description="Helical" evidence="7">
    <location>
        <begin position="159"/>
        <end position="175"/>
    </location>
</feature>
<evidence type="ECO:0000313" key="11">
    <source>
        <dbReference type="EMBL" id="CAB4878553.1"/>
    </source>
</evidence>
<dbReference type="GO" id="GO:0009103">
    <property type="term" value="P:lipopolysaccharide biosynthetic process"/>
    <property type="evidence" value="ECO:0007669"/>
    <property type="project" value="TreeGrafter"/>
</dbReference>
<feature type="transmembrane region" description="Helical" evidence="7">
    <location>
        <begin position="135"/>
        <end position="153"/>
    </location>
</feature>
<dbReference type="EMBL" id="CAFBLK010000261">
    <property type="protein sequence ID" value="CAB4878553.1"/>
    <property type="molecule type" value="Genomic_DNA"/>
</dbReference>
<dbReference type="PANTHER" id="PTHR22926:SF3">
    <property type="entry name" value="UNDECAPRENYL-PHOSPHATE ALPHA-N-ACETYLGLUCOSAMINYL 1-PHOSPHATE TRANSFERASE"/>
    <property type="match status" value="1"/>
</dbReference>
<keyword evidence="5 7" id="KW-1133">Transmembrane helix</keyword>
<feature type="transmembrane region" description="Helical" evidence="7">
    <location>
        <begin position="182"/>
        <end position="201"/>
    </location>
</feature>
<evidence type="ECO:0000313" key="10">
    <source>
        <dbReference type="EMBL" id="CAB4785295.1"/>
    </source>
</evidence>
<keyword evidence="3" id="KW-0808">Transferase</keyword>
<gene>
    <name evidence="8" type="ORF">UFOPK2242_00805</name>
    <name evidence="9" type="ORF">UFOPK2925_00250</name>
    <name evidence="10" type="ORF">UFOPK2996_00046</name>
    <name evidence="11" type="ORF">UFOPK3317_01297</name>
    <name evidence="12" type="ORF">UFOPK3974_01118</name>
    <name evidence="13" type="ORF">UFOPK4071_00598</name>
</gene>
<organism evidence="9">
    <name type="scientific">freshwater metagenome</name>
    <dbReference type="NCBI Taxonomy" id="449393"/>
    <lineage>
        <taxon>unclassified sequences</taxon>
        <taxon>metagenomes</taxon>
        <taxon>ecological metagenomes</taxon>
    </lineage>
</organism>
<feature type="transmembrane region" description="Helical" evidence="7">
    <location>
        <begin position="291"/>
        <end position="312"/>
    </location>
</feature>
<dbReference type="InterPro" id="IPR000715">
    <property type="entry name" value="Glycosyl_transferase_4"/>
</dbReference>
<feature type="transmembrane region" description="Helical" evidence="7">
    <location>
        <begin position="43"/>
        <end position="60"/>
    </location>
</feature>
<feature type="transmembrane region" description="Helical" evidence="7">
    <location>
        <begin position="96"/>
        <end position="123"/>
    </location>
</feature>
<comment type="subcellular location">
    <subcellularLocation>
        <location evidence="1">Cell membrane</location>
        <topology evidence="1">Multi-pass membrane protein</topology>
    </subcellularLocation>
</comment>
<dbReference type="EMBL" id="CAFAAH010000002">
    <property type="protein sequence ID" value="CAB4785295.1"/>
    <property type="molecule type" value="Genomic_DNA"/>
</dbReference>
<dbReference type="AlphaFoldDB" id="A0A6J6VH71"/>
<dbReference type="GO" id="GO:0071555">
    <property type="term" value="P:cell wall organization"/>
    <property type="evidence" value="ECO:0007669"/>
    <property type="project" value="TreeGrafter"/>
</dbReference>
<reference evidence="9" key="1">
    <citation type="submission" date="2020-05" db="EMBL/GenBank/DDBJ databases">
        <authorList>
            <person name="Chiriac C."/>
            <person name="Salcher M."/>
            <person name="Ghai R."/>
            <person name="Kavagutti S V."/>
        </authorList>
    </citation>
    <scope>NUCLEOTIDE SEQUENCE</scope>
</reference>
<dbReference type="EMBL" id="CAFBPF010000058">
    <property type="protein sequence ID" value="CAB5008682.1"/>
    <property type="molecule type" value="Genomic_DNA"/>
</dbReference>
<dbReference type="PANTHER" id="PTHR22926">
    <property type="entry name" value="PHOSPHO-N-ACETYLMURAMOYL-PENTAPEPTIDE-TRANSFERASE"/>
    <property type="match status" value="1"/>
</dbReference>
<sequence length="319" mass="32346">MSPLIGLVTAFLVTCALTPVAIRVAHRTGMVDRPGALKVQSTPVAYLGGVAVFAGVFGALATTTPRLLIPLALALLLGLFDDRLDIPPRIRVLGEAVIALIGGALVPAGSGAIGVAITAVLILGLLNAVNLLDGLDGLASGVCSASAIGFAFISEDPRLLALSLLGALIGFLVFNRPPAQIYLGDAGAYLIGVALAILAALSLSSGDGTSTSVAIWAALPLIVAVPILDTLVAIARRLRAGKPIFSGDRSHIYDQLCDRGIPAKRVLVIMVLAQCVLALLGILASRLSSTASVSVMLLSAGILIAITVRAGFLTTDGGP</sequence>
<evidence type="ECO:0000256" key="1">
    <source>
        <dbReference type="ARBA" id="ARBA00004651"/>
    </source>
</evidence>
<feature type="transmembrane region" description="Helical" evidence="7">
    <location>
        <begin position="266"/>
        <end position="285"/>
    </location>
</feature>
<protein>
    <submittedName>
        <fullName evidence="9">Unannotated protein</fullName>
    </submittedName>
</protein>
<evidence type="ECO:0000313" key="8">
    <source>
        <dbReference type="EMBL" id="CAB4658287.1"/>
    </source>
</evidence>